<feature type="compositionally biased region" description="Low complexity" evidence="1">
    <location>
        <begin position="55"/>
        <end position="70"/>
    </location>
</feature>
<reference evidence="2" key="1">
    <citation type="submission" date="2023-11" db="EMBL/GenBank/DDBJ databases">
        <authorList>
            <person name="Alioto T."/>
            <person name="Alioto T."/>
            <person name="Gomez Garrido J."/>
        </authorList>
    </citation>
    <scope>NUCLEOTIDE SEQUENCE</scope>
</reference>
<name>A0AAI8Z227_9PEZI</name>
<proteinExistence type="predicted"/>
<sequence length="122" mass="13432">MPQQNPSSTLGYDRPVEDQSKALARQPQSKEKKLPTYAEVPNKQGPVEILEKDSASQSTKSSKFSSLRSMFRSDKKSDTTSILSKDSSSEKSTVADSVHNDKSKLRAGYGLDGAFYRGSRLL</sequence>
<feature type="compositionally biased region" description="Low complexity" evidence="1">
    <location>
        <begin position="79"/>
        <end position="92"/>
    </location>
</feature>
<evidence type="ECO:0000313" key="2">
    <source>
        <dbReference type="EMBL" id="CAK4031033.1"/>
    </source>
</evidence>
<accession>A0AAI8Z227</accession>
<dbReference type="EMBL" id="CAVMBE010000043">
    <property type="protein sequence ID" value="CAK4031033.1"/>
    <property type="molecule type" value="Genomic_DNA"/>
</dbReference>
<gene>
    <name evidence="2" type="ORF">LECACI_7A006191</name>
</gene>
<dbReference type="Proteomes" id="UP001296104">
    <property type="component" value="Unassembled WGS sequence"/>
</dbReference>
<feature type="compositionally biased region" description="Polar residues" evidence="1">
    <location>
        <begin position="1"/>
        <end position="10"/>
    </location>
</feature>
<evidence type="ECO:0000256" key="1">
    <source>
        <dbReference type="SAM" id="MobiDB-lite"/>
    </source>
</evidence>
<dbReference type="AlphaFoldDB" id="A0AAI8Z227"/>
<keyword evidence="3" id="KW-1185">Reference proteome</keyword>
<feature type="region of interest" description="Disordered" evidence="1">
    <location>
        <begin position="1"/>
        <end position="98"/>
    </location>
</feature>
<evidence type="ECO:0000313" key="3">
    <source>
        <dbReference type="Proteomes" id="UP001296104"/>
    </source>
</evidence>
<protein>
    <submittedName>
        <fullName evidence="2">Uncharacterized protein</fullName>
    </submittedName>
</protein>
<organism evidence="2 3">
    <name type="scientific">Lecanosticta acicola</name>
    <dbReference type="NCBI Taxonomy" id="111012"/>
    <lineage>
        <taxon>Eukaryota</taxon>
        <taxon>Fungi</taxon>
        <taxon>Dikarya</taxon>
        <taxon>Ascomycota</taxon>
        <taxon>Pezizomycotina</taxon>
        <taxon>Dothideomycetes</taxon>
        <taxon>Dothideomycetidae</taxon>
        <taxon>Mycosphaerellales</taxon>
        <taxon>Mycosphaerellaceae</taxon>
        <taxon>Lecanosticta</taxon>
    </lineage>
</organism>
<comment type="caution">
    <text evidence="2">The sequence shown here is derived from an EMBL/GenBank/DDBJ whole genome shotgun (WGS) entry which is preliminary data.</text>
</comment>